<accession>A0A2T3A242</accession>
<dbReference type="PRINTS" id="PR00747">
    <property type="entry name" value="GLYHDRLASE47"/>
</dbReference>
<evidence type="ECO:0000256" key="3">
    <source>
        <dbReference type="ARBA" id="ARBA00007658"/>
    </source>
</evidence>
<dbReference type="InterPro" id="IPR050749">
    <property type="entry name" value="Glycosyl_Hydrolase_47"/>
</dbReference>
<keyword evidence="7" id="KW-0479">Metal-binding</keyword>
<dbReference type="EMBL" id="KZ678502">
    <property type="protein sequence ID" value="PSR81453.1"/>
    <property type="molecule type" value="Genomic_DNA"/>
</dbReference>
<keyword evidence="5 8" id="KW-1015">Disulfide bond</keyword>
<sequence length="462" mass="50917">MRDALLPVSGGGRDQFGGWAATLVDSLDTLWILGLRDEFDEAVDAVATIDFGSSTARRINMFETTIRYLGGLLGAYDLSQRSVLLQKAVELGDMLLAGFNTANGLPVDFFNLEASKSGAPLPLESTVAIAGPGTLLMEFTRLSQLTGDPKYYRAIARVVAVFEAAQPHTAVPGLWPTTGSMKIPDVTHGAAYTLGSGADSLYEYVTKMYPLLGGQDARYRAMALRWMDAADAHLLFRPMLPDGADILFAGNLDADAPPGRQLDGESEHLACFLGATYALGGRLFGRPDYLATGERLGRGCAYAYNVTATGIMCERFHLVPCASRASCAWDQHSFEAEKARRGRWRPSLPPGFVTCKDPRYILRPEAIESIFYLWRITGQREYQEIAWQMFDAVARGTATEFANAAVMDVTSSERPLKQEDYMESFWLAETLKYFYLAFSPPDLISLDEFVLNTEAHPFRLPQ</sequence>
<dbReference type="PANTHER" id="PTHR11742:SF29">
    <property type="entry name" value="ALPHA-1,2-MANNOSIDASE"/>
    <property type="match status" value="1"/>
</dbReference>
<dbReference type="Proteomes" id="UP000241462">
    <property type="component" value="Unassembled WGS sequence"/>
</dbReference>
<evidence type="ECO:0000256" key="9">
    <source>
        <dbReference type="RuleBase" id="RU361193"/>
    </source>
</evidence>
<dbReference type="GO" id="GO:0005783">
    <property type="term" value="C:endoplasmic reticulum"/>
    <property type="evidence" value="ECO:0007669"/>
    <property type="project" value="TreeGrafter"/>
</dbReference>
<comment type="pathway">
    <text evidence="2">Protein modification; protein glycosylation.</text>
</comment>
<dbReference type="InterPro" id="IPR036026">
    <property type="entry name" value="Seven-hairpin_glycosidases"/>
</dbReference>
<keyword evidence="11" id="KW-1185">Reference proteome</keyword>
<dbReference type="GO" id="GO:0004571">
    <property type="term" value="F:mannosyl-oligosaccharide 1,2-alpha-mannosidase activity"/>
    <property type="evidence" value="ECO:0007669"/>
    <property type="project" value="InterPro"/>
</dbReference>
<dbReference type="InterPro" id="IPR001382">
    <property type="entry name" value="Glyco_hydro_47"/>
</dbReference>
<keyword evidence="4 9" id="KW-0378">Hydrolase</keyword>
<evidence type="ECO:0000256" key="8">
    <source>
        <dbReference type="PIRSR" id="PIRSR601382-3"/>
    </source>
</evidence>
<reference evidence="10 11" key="1">
    <citation type="journal article" date="2018" name="Mycol. Prog.">
        <title>Coniella lustricola, a new species from submerged detritus.</title>
        <authorList>
            <person name="Raudabaugh D.B."/>
            <person name="Iturriaga T."/>
            <person name="Carver A."/>
            <person name="Mondo S."/>
            <person name="Pangilinan J."/>
            <person name="Lipzen A."/>
            <person name="He G."/>
            <person name="Amirebrahimi M."/>
            <person name="Grigoriev I.V."/>
            <person name="Miller A.N."/>
        </authorList>
    </citation>
    <scope>NUCLEOTIDE SEQUENCE [LARGE SCALE GENOMIC DNA]</scope>
    <source>
        <strain evidence="10 11">B22-T-1</strain>
    </source>
</reference>
<dbReference type="GO" id="GO:0005975">
    <property type="term" value="P:carbohydrate metabolic process"/>
    <property type="evidence" value="ECO:0007669"/>
    <property type="project" value="InterPro"/>
</dbReference>
<feature type="active site" evidence="6">
    <location>
        <position position="199"/>
    </location>
</feature>
<name>A0A2T3A242_9PEZI</name>
<feature type="active site" description="Proton donor" evidence="6">
    <location>
        <position position="314"/>
    </location>
</feature>
<dbReference type="UniPathway" id="UPA00378"/>
<evidence type="ECO:0000313" key="11">
    <source>
        <dbReference type="Proteomes" id="UP000241462"/>
    </source>
</evidence>
<comment type="similarity">
    <text evidence="3 9">Belongs to the glycosyl hydrolase 47 family.</text>
</comment>
<dbReference type="GO" id="GO:0036503">
    <property type="term" value="P:ERAD pathway"/>
    <property type="evidence" value="ECO:0007669"/>
    <property type="project" value="UniProtKB-ARBA"/>
</dbReference>
<organism evidence="10 11">
    <name type="scientific">Coniella lustricola</name>
    <dbReference type="NCBI Taxonomy" id="2025994"/>
    <lineage>
        <taxon>Eukaryota</taxon>
        <taxon>Fungi</taxon>
        <taxon>Dikarya</taxon>
        <taxon>Ascomycota</taxon>
        <taxon>Pezizomycotina</taxon>
        <taxon>Sordariomycetes</taxon>
        <taxon>Sordariomycetidae</taxon>
        <taxon>Diaporthales</taxon>
        <taxon>Schizoparmaceae</taxon>
        <taxon>Coniella</taxon>
    </lineage>
</organism>
<dbReference type="OrthoDB" id="8118055at2759"/>
<evidence type="ECO:0000256" key="4">
    <source>
        <dbReference type="ARBA" id="ARBA00022801"/>
    </source>
</evidence>
<dbReference type="Gene3D" id="1.50.10.10">
    <property type="match status" value="1"/>
</dbReference>
<dbReference type="Pfam" id="PF01532">
    <property type="entry name" value="Glyco_hydro_47"/>
    <property type="match status" value="1"/>
</dbReference>
<keyword evidence="9" id="KW-0326">Glycosidase</keyword>
<evidence type="ECO:0000256" key="2">
    <source>
        <dbReference type="ARBA" id="ARBA00004922"/>
    </source>
</evidence>
<evidence type="ECO:0000256" key="5">
    <source>
        <dbReference type="ARBA" id="ARBA00023157"/>
    </source>
</evidence>
<dbReference type="GO" id="GO:0005509">
    <property type="term" value="F:calcium ion binding"/>
    <property type="evidence" value="ECO:0007669"/>
    <property type="project" value="InterPro"/>
</dbReference>
<dbReference type="SUPFAM" id="SSF48225">
    <property type="entry name" value="Seven-hairpin glycosidases"/>
    <property type="match status" value="1"/>
</dbReference>
<feature type="disulfide bond" evidence="8">
    <location>
        <begin position="271"/>
        <end position="300"/>
    </location>
</feature>
<dbReference type="STRING" id="2025994.A0A2T3A242"/>
<evidence type="ECO:0000313" key="10">
    <source>
        <dbReference type="EMBL" id="PSR81453.1"/>
    </source>
</evidence>
<comment type="cofactor">
    <cofactor evidence="1 7">
        <name>Ca(2+)</name>
        <dbReference type="ChEBI" id="CHEBI:29108"/>
    </cofactor>
</comment>
<dbReference type="InParanoid" id="A0A2T3A242"/>
<proteinExistence type="inferred from homology"/>
<feature type="active site" description="Proton donor" evidence="6">
    <location>
        <position position="63"/>
    </location>
</feature>
<dbReference type="GO" id="GO:0016020">
    <property type="term" value="C:membrane"/>
    <property type="evidence" value="ECO:0007669"/>
    <property type="project" value="InterPro"/>
</dbReference>
<dbReference type="PANTHER" id="PTHR11742">
    <property type="entry name" value="MANNOSYL-OLIGOSACCHARIDE ALPHA-1,2-MANNOSIDASE-RELATED"/>
    <property type="match status" value="1"/>
</dbReference>
<feature type="binding site" evidence="7">
    <location>
        <position position="453"/>
    </location>
    <ligand>
        <name>Ca(2+)</name>
        <dbReference type="ChEBI" id="CHEBI:29108"/>
    </ligand>
</feature>
<feature type="active site" evidence="6">
    <location>
        <position position="365"/>
    </location>
</feature>
<evidence type="ECO:0000256" key="6">
    <source>
        <dbReference type="PIRSR" id="PIRSR601382-1"/>
    </source>
</evidence>
<dbReference type="AlphaFoldDB" id="A0A2T3A242"/>
<dbReference type="EC" id="3.2.1.-" evidence="9"/>
<gene>
    <name evidence="10" type="ORF">BD289DRAFT_439030</name>
</gene>
<keyword evidence="7" id="KW-0106">Calcium</keyword>
<protein>
    <recommendedName>
        <fullName evidence="9">alpha-1,2-Mannosidase</fullName>
        <ecNumber evidence="9">3.2.1.-</ecNumber>
    </recommendedName>
</protein>
<evidence type="ECO:0000256" key="1">
    <source>
        <dbReference type="ARBA" id="ARBA00001913"/>
    </source>
</evidence>
<evidence type="ECO:0000256" key="7">
    <source>
        <dbReference type="PIRSR" id="PIRSR601382-2"/>
    </source>
</evidence>
<dbReference type="InterPro" id="IPR012341">
    <property type="entry name" value="6hp_glycosidase-like_sf"/>
</dbReference>